<accession>A0ABQ1UV60</accession>
<dbReference type="RefSeq" id="WP_188816176.1">
    <property type="nucleotide sequence ID" value="NZ_BMHT01000010.1"/>
</dbReference>
<comment type="caution">
    <text evidence="9">The sequence shown here is derived from an EMBL/GenBank/DDBJ whole genome shotgun (WGS) entry which is preliminary data.</text>
</comment>
<dbReference type="PANTHER" id="PTHR21716:SF53">
    <property type="entry name" value="PERMEASE PERM-RELATED"/>
    <property type="match status" value="1"/>
</dbReference>
<name>A0ABQ1UV60_9BACT</name>
<feature type="transmembrane region" description="Helical" evidence="8">
    <location>
        <begin position="65"/>
        <end position="87"/>
    </location>
</feature>
<evidence type="ECO:0000256" key="1">
    <source>
        <dbReference type="ARBA" id="ARBA00004651"/>
    </source>
</evidence>
<evidence type="ECO:0000256" key="5">
    <source>
        <dbReference type="ARBA" id="ARBA00022692"/>
    </source>
</evidence>
<keyword evidence="6 8" id="KW-1133">Transmembrane helix</keyword>
<gene>
    <name evidence="9" type="ORF">GCM10011383_43170</name>
</gene>
<reference evidence="10" key="1">
    <citation type="journal article" date="2019" name="Int. J. Syst. Evol. Microbiol.">
        <title>The Global Catalogue of Microorganisms (GCM) 10K type strain sequencing project: providing services to taxonomists for standard genome sequencing and annotation.</title>
        <authorList>
            <consortium name="The Broad Institute Genomics Platform"/>
            <consortium name="The Broad Institute Genome Sequencing Center for Infectious Disease"/>
            <person name="Wu L."/>
            <person name="Ma J."/>
        </authorList>
    </citation>
    <scope>NUCLEOTIDE SEQUENCE [LARGE SCALE GENOMIC DNA]</scope>
    <source>
        <strain evidence="10">CGMCC 1.15197</strain>
    </source>
</reference>
<comment type="subcellular location">
    <subcellularLocation>
        <location evidence="1">Cell membrane</location>
        <topology evidence="1">Multi-pass membrane protein</topology>
    </subcellularLocation>
</comment>
<evidence type="ECO:0000256" key="6">
    <source>
        <dbReference type="ARBA" id="ARBA00022989"/>
    </source>
</evidence>
<feature type="transmembrane region" description="Helical" evidence="8">
    <location>
        <begin position="242"/>
        <end position="261"/>
    </location>
</feature>
<feature type="transmembrane region" description="Helical" evidence="8">
    <location>
        <begin position="36"/>
        <end position="53"/>
    </location>
</feature>
<evidence type="ECO:0000256" key="2">
    <source>
        <dbReference type="ARBA" id="ARBA00009773"/>
    </source>
</evidence>
<sequence length="365" mass="39862">MNENPNKLELPFYAKAPLVLLGLALLVLTIYLAGDILFPLFFAAIFAILLLPIEQWLLRRRVPELLAITLTVLLGVAVLLGVMYFIYLQAGELASQMPMFKAKLLQTQRELVGWLDARFGITNQRLLGWLQQATSRATALAVQALSTVSGLLVVVTLVPVYIFLLLLYRERLVNFLIQVFSGRKHDPEVEEVLHESKGTIQSYMTGLLIEGAVVAVLNVAGLFILGIPYALLLGVLGALLNFIPYVGGLVAILLPVLMAFVTKPGYLYPLGVVGVYMVIQFIDNNVLVPRIVAGKVQVNALAAVVGVLVGNSIGGIPGMFLALPGMAILKIIFDRIEALKPWGLLLGDDDRPRKVKDNNSEKVLT</sequence>
<keyword evidence="5 8" id="KW-0812">Transmembrane</keyword>
<protein>
    <recommendedName>
        <fullName evidence="11">AI-2E family transporter</fullName>
    </recommendedName>
</protein>
<evidence type="ECO:0000256" key="7">
    <source>
        <dbReference type="ARBA" id="ARBA00023136"/>
    </source>
</evidence>
<feature type="transmembrane region" description="Helical" evidence="8">
    <location>
        <begin position="266"/>
        <end position="282"/>
    </location>
</feature>
<feature type="transmembrane region" description="Helical" evidence="8">
    <location>
        <begin position="302"/>
        <end position="323"/>
    </location>
</feature>
<evidence type="ECO:0000256" key="8">
    <source>
        <dbReference type="SAM" id="Phobius"/>
    </source>
</evidence>
<evidence type="ECO:0000256" key="4">
    <source>
        <dbReference type="ARBA" id="ARBA00022475"/>
    </source>
</evidence>
<organism evidence="9 10">
    <name type="scientific">Hymenobacter cavernae</name>
    <dbReference type="NCBI Taxonomy" id="2044852"/>
    <lineage>
        <taxon>Bacteria</taxon>
        <taxon>Pseudomonadati</taxon>
        <taxon>Bacteroidota</taxon>
        <taxon>Cytophagia</taxon>
        <taxon>Cytophagales</taxon>
        <taxon>Hymenobacteraceae</taxon>
        <taxon>Hymenobacter</taxon>
    </lineage>
</organism>
<proteinExistence type="inferred from homology"/>
<keyword evidence="10" id="KW-1185">Reference proteome</keyword>
<evidence type="ECO:0008006" key="11">
    <source>
        <dbReference type="Google" id="ProtNLM"/>
    </source>
</evidence>
<dbReference type="EMBL" id="BMHT01000010">
    <property type="protein sequence ID" value="GGF26975.1"/>
    <property type="molecule type" value="Genomic_DNA"/>
</dbReference>
<comment type="similarity">
    <text evidence="2">Belongs to the autoinducer-2 exporter (AI-2E) (TC 2.A.86) family.</text>
</comment>
<dbReference type="InterPro" id="IPR002549">
    <property type="entry name" value="AI-2E-like"/>
</dbReference>
<dbReference type="PANTHER" id="PTHR21716">
    <property type="entry name" value="TRANSMEMBRANE PROTEIN"/>
    <property type="match status" value="1"/>
</dbReference>
<keyword evidence="7 8" id="KW-0472">Membrane</keyword>
<evidence type="ECO:0000256" key="3">
    <source>
        <dbReference type="ARBA" id="ARBA00022448"/>
    </source>
</evidence>
<keyword evidence="4" id="KW-1003">Cell membrane</keyword>
<feature type="transmembrane region" description="Helical" evidence="8">
    <location>
        <begin position="148"/>
        <end position="168"/>
    </location>
</feature>
<feature type="transmembrane region" description="Helical" evidence="8">
    <location>
        <begin position="207"/>
        <end position="230"/>
    </location>
</feature>
<evidence type="ECO:0000313" key="10">
    <source>
        <dbReference type="Proteomes" id="UP000632273"/>
    </source>
</evidence>
<feature type="transmembrane region" description="Helical" evidence="8">
    <location>
        <begin position="12"/>
        <end position="30"/>
    </location>
</feature>
<dbReference type="Pfam" id="PF01594">
    <property type="entry name" value="AI-2E_transport"/>
    <property type="match status" value="1"/>
</dbReference>
<keyword evidence="3" id="KW-0813">Transport</keyword>
<dbReference type="Proteomes" id="UP000632273">
    <property type="component" value="Unassembled WGS sequence"/>
</dbReference>
<evidence type="ECO:0000313" key="9">
    <source>
        <dbReference type="EMBL" id="GGF26975.1"/>
    </source>
</evidence>